<feature type="transmembrane region" description="Helical" evidence="7">
    <location>
        <begin position="60"/>
        <end position="80"/>
    </location>
</feature>
<evidence type="ECO:0000313" key="9">
    <source>
        <dbReference type="Proteomes" id="UP000019132"/>
    </source>
</evidence>
<evidence type="ECO:0000256" key="6">
    <source>
        <dbReference type="ARBA" id="ARBA00023136"/>
    </source>
</evidence>
<dbReference type="STRING" id="431595.K3W7V3"/>
<dbReference type="eggNOG" id="KOG0858">
    <property type="taxonomic scope" value="Eukaryota"/>
</dbReference>
<dbReference type="Proteomes" id="UP000019132">
    <property type="component" value="Unassembled WGS sequence"/>
</dbReference>
<keyword evidence="3 7" id="KW-0812">Transmembrane</keyword>
<dbReference type="GO" id="GO:0006950">
    <property type="term" value="P:response to stress"/>
    <property type="evidence" value="ECO:0007669"/>
    <property type="project" value="UniProtKB-ARBA"/>
</dbReference>
<dbReference type="SUPFAM" id="SSF144091">
    <property type="entry name" value="Rhomboid-like"/>
    <property type="match status" value="1"/>
</dbReference>
<dbReference type="VEuPathDB" id="FungiDB:PYU1_G001044"/>
<keyword evidence="5 7" id="KW-1133">Transmembrane helix</keyword>
<protein>
    <recommendedName>
        <fullName evidence="7">Derlin</fullName>
    </recommendedName>
</protein>
<dbReference type="EnsemblProtists" id="PYU1_T001044">
    <property type="protein sequence ID" value="PYU1_T001044"/>
    <property type="gene ID" value="PYU1_G001044"/>
</dbReference>
<feature type="transmembrane region" description="Helical" evidence="7">
    <location>
        <begin position="100"/>
        <end position="133"/>
    </location>
</feature>
<reference evidence="8" key="3">
    <citation type="submission" date="2015-02" db="UniProtKB">
        <authorList>
            <consortium name="EnsemblProtists"/>
        </authorList>
    </citation>
    <scope>IDENTIFICATION</scope>
    <source>
        <strain evidence="8">DAOM BR144</strain>
    </source>
</reference>
<evidence type="ECO:0000256" key="4">
    <source>
        <dbReference type="ARBA" id="ARBA00022824"/>
    </source>
</evidence>
<comment type="function">
    <text evidence="7">May be involved in the degradation of misfolded endoplasmic reticulum (ER) luminal proteins.</text>
</comment>
<dbReference type="OMA" id="LWRCVTS"/>
<reference evidence="9" key="2">
    <citation type="submission" date="2010-04" db="EMBL/GenBank/DDBJ databases">
        <authorList>
            <person name="Buell R."/>
            <person name="Hamilton J."/>
            <person name="Hostetler J."/>
        </authorList>
    </citation>
    <scope>NUCLEOTIDE SEQUENCE [LARGE SCALE GENOMIC DNA]</scope>
    <source>
        <strain evidence="9">DAOM:BR144</strain>
    </source>
</reference>
<comment type="similarity">
    <text evidence="2 7">Belongs to the derlin family.</text>
</comment>
<dbReference type="InterPro" id="IPR035952">
    <property type="entry name" value="Rhomboid-like_sf"/>
</dbReference>
<evidence type="ECO:0000256" key="2">
    <source>
        <dbReference type="ARBA" id="ARBA00008917"/>
    </source>
</evidence>
<organism evidence="8 9">
    <name type="scientific">Globisporangium ultimum (strain ATCC 200006 / CBS 805.95 / DAOM BR144)</name>
    <name type="common">Pythium ultimum</name>
    <dbReference type="NCBI Taxonomy" id="431595"/>
    <lineage>
        <taxon>Eukaryota</taxon>
        <taxon>Sar</taxon>
        <taxon>Stramenopiles</taxon>
        <taxon>Oomycota</taxon>
        <taxon>Peronosporomycetes</taxon>
        <taxon>Pythiales</taxon>
        <taxon>Pythiaceae</taxon>
        <taxon>Globisporangium</taxon>
    </lineage>
</organism>
<feature type="transmembrane region" description="Helical" evidence="7">
    <location>
        <begin position="18"/>
        <end position="35"/>
    </location>
</feature>
<reference evidence="9" key="1">
    <citation type="journal article" date="2010" name="Genome Biol.">
        <title>Genome sequence of the necrotrophic plant pathogen Pythium ultimum reveals original pathogenicity mechanisms and effector repertoire.</title>
        <authorList>
            <person name="Levesque C.A."/>
            <person name="Brouwer H."/>
            <person name="Cano L."/>
            <person name="Hamilton J.P."/>
            <person name="Holt C."/>
            <person name="Huitema E."/>
            <person name="Raffaele S."/>
            <person name="Robideau G.P."/>
            <person name="Thines M."/>
            <person name="Win J."/>
            <person name="Zerillo M.M."/>
            <person name="Beakes G.W."/>
            <person name="Boore J.L."/>
            <person name="Busam D."/>
            <person name="Dumas B."/>
            <person name="Ferriera S."/>
            <person name="Fuerstenberg S.I."/>
            <person name="Gachon C.M."/>
            <person name="Gaulin E."/>
            <person name="Govers F."/>
            <person name="Grenville-Briggs L."/>
            <person name="Horner N."/>
            <person name="Hostetler J."/>
            <person name="Jiang R.H."/>
            <person name="Johnson J."/>
            <person name="Krajaejun T."/>
            <person name="Lin H."/>
            <person name="Meijer H.J."/>
            <person name="Moore B."/>
            <person name="Morris P."/>
            <person name="Phuntmart V."/>
            <person name="Puiu D."/>
            <person name="Shetty J."/>
            <person name="Stajich J.E."/>
            <person name="Tripathy S."/>
            <person name="Wawra S."/>
            <person name="van West P."/>
            <person name="Whitty B.R."/>
            <person name="Coutinho P.M."/>
            <person name="Henrissat B."/>
            <person name="Martin F."/>
            <person name="Thomas P.D."/>
            <person name="Tyler B.M."/>
            <person name="De Vries R.P."/>
            <person name="Kamoun S."/>
            <person name="Yandell M."/>
            <person name="Tisserat N."/>
            <person name="Buell C.R."/>
        </authorList>
    </citation>
    <scope>NUCLEOTIDE SEQUENCE</scope>
    <source>
        <strain evidence="9">DAOM:BR144</strain>
    </source>
</reference>
<dbReference type="Pfam" id="PF04511">
    <property type="entry name" value="DER1"/>
    <property type="match status" value="1"/>
</dbReference>
<dbReference type="InterPro" id="IPR007599">
    <property type="entry name" value="DER1"/>
</dbReference>
<dbReference type="FunCoup" id="K3W7V3">
    <property type="interactions" value="39"/>
</dbReference>
<dbReference type="AlphaFoldDB" id="K3W7V3"/>
<evidence type="ECO:0000313" key="8">
    <source>
        <dbReference type="EnsemblProtists" id="PYU1_T001044"/>
    </source>
</evidence>
<feature type="transmembrane region" description="Helical" evidence="7">
    <location>
        <begin position="145"/>
        <end position="165"/>
    </location>
</feature>
<evidence type="ECO:0000256" key="3">
    <source>
        <dbReference type="ARBA" id="ARBA00022692"/>
    </source>
</evidence>
<dbReference type="HOGENOM" id="CLU_051898_5_2_1"/>
<keyword evidence="9" id="KW-1185">Reference proteome</keyword>
<dbReference type="PANTHER" id="PTHR11009">
    <property type="entry name" value="DER1-LIKE PROTEIN, DERLIN"/>
    <property type="match status" value="1"/>
</dbReference>
<proteinExistence type="inferred from homology"/>
<name>K3W7V3_GLOUD</name>
<sequence>MAQSIEGWYYGLPYLTRFYLTVCFLSTCLSSLGFVNPRSLYLDFDLVWDRFQLWRLPTSFMYLGGFGFPFLMQLMILTNYSSRLEEDPFPGGGGPTADYAFMLFFGACVLWVIAFFMELPFLGSALIFMIVYVWSRRNPTVPVAIWGFQFQGLYLPWALIAFTVLMGGSPMMDIFGVIAGHLYYFLLEVLPTTKGWNLLQTPSFFATLFPSPQAFGATPIIGARGPAGTAAAAAAGGGGGGGGYAWGTGRPLGRD</sequence>
<evidence type="ECO:0000256" key="7">
    <source>
        <dbReference type="RuleBase" id="RU363059"/>
    </source>
</evidence>
<dbReference type="GO" id="GO:0005789">
    <property type="term" value="C:endoplasmic reticulum membrane"/>
    <property type="evidence" value="ECO:0007669"/>
    <property type="project" value="UniProtKB-SubCell"/>
</dbReference>
<evidence type="ECO:0000256" key="5">
    <source>
        <dbReference type="ARBA" id="ARBA00022989"/>
    </source>
</evidence>
<dbReference type="InParanoid" id="K3W7V3"/>
<evidence type="ECO:0000256" key="1">
    <source>
        <dbReference type="ARBA" id="ARBA00004477"/>
    </source>
</evidence>
<accession>K3W7V3</accession>
<keyword evidence="6 7" id="KW-0472">Membrane</keyword>
<dbReference type="EMBL" id="GL376620">
    <property type="status" value="NOT_ANNOTATED_CDS"/>
    <property type="molecule type" value="Genomic_DNA"/>
</dbReference>
<comment type="subcellular location">
    <subcellularLocation>
        <location evidence="1 7">Endoplasmic reticulum membrane</location>
        <topology evidence="1 7">Multi-pass membrane protein</topology>
    </subcellularLocation>
</comment>
<keyword evidence="4 7" id="KW-0256">Endoplasmic reticulum</keyword>